<protein>
    <submittedName>
        <fullName evidence="2">Uncharacterized protein</fullName>
    </submittedName>
</protein>
<dbReference type="EMBL" id="GBRH01181966">
    <property type="protein sequence ID" value="JAE15930.1"/>
    <property type="molecule type" value="Transcribed_RNA"/>
</dbReference>
<name>A0A0A9FSU8_ARUDO</name>
<proteinExistence type="predicted"/>
<organism evidence="2">
    <name type="scientific">Arundo donax</name>
    <name type="common">Giant reed</name>
    <name type="synonym">Donax arundinaceus</name>
    <dbReference type="NCBI Taxonomy" id="35708"/>
    <lineage>
        <taxon>Eukaryota</taxon>
        <taxon>Viridiplantae</taxon>
        <taxon>Streptophyta</taxon>
        <taxon>Embryophyta</taxon>
        <taxon>Tracheophyta</taxon>
        <taxon>Spermatophyta</taxon>
        <taxon>Magnoliopsida</taxon>
        <taxon>Liliopsida</taxon>
        <taxon>Poales</taxon>
        <taxon>Poaceae</taxon>
        <taxon>PACMAD clade</taxon>
        <taxon>Arundinoideae</taxon>
        <taxon>Arundineae</taxon>
        <taxon>Arundo</taxon>
    </lineage>
</organism>
<reference evidence="2" key="1">
    <citation type="submission" date="2014-09" db="EMBL/GenBank/DDBJ databases">
        <authorList>
            <person name="Magalhaes I.L.F."/>
            <person name="Oliveira U."/>
            <person name="Santos F.R."/>
            <person name="Vidigal T.H.D.A."/>
            <person name="Brescovit A.D."/>
            <person name="Santos A.J."/>
        </authorList>
    </citation>
    <scope>NUCLEOTIDE SEQUENCE</scope>
    <source>
        <tissue evidence="2">Shoot tissue taken approximately 20 cm above the soil surface</tissue>
    </source>
</reference>
<evidence type="ECO:0000256" key="1">
    <source>
        <dbReference type="SAM" id="MobiDB-lite"/>
    </source>
</evidence>
<feature type="region of interest" description="Disordered" evidence="1">
    <location>
        <begin position="28"/>
        <end position="68"/>
    </location>
</feature>
<sequence>MKTVSVKREDIGDTPTVATPFRATCNSRVGETSMHPSRTPLHPIQTPMRDPGATPIRDGMRTPMPSRA</sequence>
<dbReference type="AlphaFoldDB" id="A0A0A9FSU8"/>
<accession>A0A0A9FSU8</accession>
<evidence type="ECO:0000313" key="2">
    <source>
        <dbReference type="EMBL" id="JAE15930.1"/>
    </source>
</evidence>
<reference evidence="2" key="2">
    <citation type="journal article" date="2015" name="Data Brief">
        <title>Shoot transcriptome of the giant reed, Arundo donax.</title>
        <authorList>
            <person name="Barrero R.A."/>
            <person name="Guerrero F.D."/>
            <person name="Moolhuijzen P."/>
            <person name="Goolsby J.A."/>
            <person name="Tidwell J."/>
            <person name="Bellgard S.E."/>
            <person name="Bellgard M.I."/>
        </authorList>
    </citation>
    <scope>NUCLEOTIDE SEQUENCE</scope>
    <source>
        <tissue evidence="2">Shoot tissue taken approximately 20 cm above the soil surface</tissue>
    </source>
</reference>